<gene>
    <name evidence="2" type="ORF">FHP06_02020</name>
</gene>
<dbReference type="Pfam" id="PF11382">
    <property type="entry name" value="MctB"/>
    <property type="match status" value="1"/>
</dbReference>
<comment type="caution">
    <text evidence="2">The sequence shown here is derived from an EMBL/GenBank/DDBJ whole genome shotgun (WGS) entry which is preliminary data.</text>
</comment>
<evidence type="ECO:0000313" key="3">
    <source>
        <dbReference type="Proteomes" id="UP000321571"/>
    </source>
</evidence>
<dbReference type="OrthoDB" id="3744903at2"/>
<dbReference type="InterPro" id="IPR021522">
    <property type="entry name" value="MctB"/>
</dbReference>
<dbReference type="Proteomes" id="UP000321571">
    <property type="component" value="Unassembled WGS sequence"/>
</dbReference>
<accession>A0A5C8NRG5</accession>
<keyword evidence="3" id="KW-1185">Reference proteome</keyword>
<dbReference type="GO" id="GO:0016020">
    <property type="term" value="C:membrane"/>
    <property type="evidence" value="ECO:0007669"/>
    <property type="project" value="InterPro"/>
</dbReference>
<sequence length="330" mass="33525">MAGAAHPARRCRRRGRRRRCHTRRPGLVRRRPELDRRTSSVINFRYHLVSIAAILLALAAGIALGSGPLDDATSGLTDDNGSDTAADPGLARFETGYAGLTSGALLKDKLKGHSVVVLTLPGARAEETKDIRADLEKAGATVTGEVQLTAKLIDPSNRQFAEGVAQQAGEGVKGVTSAGDSYGRIGAALGRSVLGTPGRPIDSVATTISSAFTEGDLVTYAAKPKTVADLAVVVASPSKVGETGQVVAQLVKAVDASGKGAVLAGPSSSSRDGGSVAALRDNDASAQVSSVDVTDTAAGRVVVALALAREAAGQSGAWGTSRSADGAVPR</sequence>
<dbReference type="EMBL" id="VDUX01000001">
    <property type="protein sequence ID" value="TXL63033.1"/>
    <property type="molecule type" value="Genomic_DNA"/>
</dbReference>
<name>A0A5C8NRG5_9ACTN</name>
<evidence type="ECO:0000313" key="2">
    <source>
        <dbReference type="EMBL" id="TXL63033.1"/>
    </source>
</evidence>
<protein>
    <submittedName>
        <fullName evidence="2">Copper transporter</fullName>
    </submittedName>
</protein>
<feature type="compositionally biased region" description="Basic residues" evidence="1">
    <location>
        <begin position="7"/>
        <end position="24"/>
    </location>
</feature>
<reference evidence="2 3" key="1">
    <citation type="submission" date="2019-06" db="EMBL/GenBank/DDBJ databases">
        <title>Aeromicrobium sp. nov., isolated from a maize field.</title>
        <authorList>
            <person name="Lin S.-Y."/>
            <person name="Tsai C.-F."/>
            <person name="Young C.-C."/>
        </authorList>
    </citation>
    <scope>NUCLEOTIDE SEQUENCE [LARGE SCALE GENOMIC DNA]</scope>
    <source>
        <strain evidence="2 3">CC-CFT486</strain>
    </source>
</reference>
<organism evidence="2 3">
    <name type="scientific">Aeromicrobium terrae</name>
    <dbReference type="NCBI Taxonomy" id="2498846"/>
    <lineage>
        <taxon>Bacteria</taxon>
        <taxon>Bacillati</taxon>
        <taxon>Actinomycetota</taxon>
        <taxon>Actinomycetes</taxon>
        <taxon>Propionibacteriales</taxon>
        <taxon>Nocardioidaceae</taxon>
        <taxon>Aeromicrobium</taxon>
    </lineage>
</organism>
<feature type="region of interest" description="Disordered" evidence="1">
    <location>
        <begin position="1"/>
        <end position="24"/>
    </location>
</feature>
<evidence type="ECO:0000256" key="1">
    <source>
        <dbReference type="SAM" id="MobiDB-lite"/>
    </source>
</evidence>
<dbReference type="AlphaFoldDB" id="A0A5C8NRG5"/>
<proteinExistence type="predicted"/>
<dbReference type="GO" id="GO:0055070">
    <property type="term" value="P:copper ion homeostasis"/>
    <property type="evidence" value="ECO:0007669"/>
    <property type="project" value="InterPro"/>
</dbReference>